<proteinExistence type="inferred from homology"/>
<sequence length="95" mass="10451">MSFEVDAERVQSAATATAGTSRNLVSESDTMLRNLLSLQECWRGSAAQNFQAVINQWESAQKQLMESLNSIHGALNTAARQYDEVESANSRLFAP</sequence>
<keyword evidence="3" id="KW-1185">Reference proteome</keyword>
<accession>A0ABY5SLR0</accession>
<dbReference type="NCBIfam" id="TIGR03930">
    <property type="entry name" value="WXG100_ESAT6"/>
    <property type="match status" value="1"/>
</dbReference>
<dbReference type="Proteomes" id="UP001064879">
    <property type="component" value="Chromosome"/>
</dbReference>
<comment type="similarity">
    <text evidence="1">Belongs to the WXG100 family.</text>
</comment>
<dbReference type="Pfam" id="PF06013">
    <property type="entry name" value="WXG100"/>
    <property type="match status" value="1"/>
</dbReference>
<name>A0ABY5SLR0_9MICO</name>
<evidence type="ECO:0000256" key="1">
    <source>
        <dbReference type="RuleBase" id="RU362001"/>
    </source>
</evidence>
<evidence type="ECO:0000313" key="3">
    <source>
        <dbReference type="Proteomes" id="UP001064879"/>
    </source>
</evidence>
<organism evidence="2 3">
    <name type="scientific">Brevibacterium spongiae</name>
    <dbReference type="NCBI Taxonomy" id="2909672"/>
    <lineage>
        <taxon>Bacteria</taxon>
        <taxon>Bacillati</taxon>
        <taxon>Actinomycetota</taxon>
        <taxon>Actinomycetes</taxon>
        <taxon>Micrococcales</taxon>
        <taxon>Brevibacteriaceae</taxon>
        <taxon>Brevibacterium</taxon>
    </lineage>
</organism>
<evidence type="ECO:0000313" key="2">
    <source>
        <dbReference type="EMBL" id="UVI35453.1"/>
    </source>
</evidence>
<dbReference type="SUPFAM" id="SSF140453">
    <property type="entry name" value="EsxAB dimer-like"/>
    <property type="match status" value="1"/>
</dbReference>
<dbReference type="Gene3D" id="1.10.287.1060">
    <property type="entry name" value="ESAT-6-like"/>
    <property type="match status" value="1"/>
</dbReference>
<dbReference type="InterPro" id="IPR010310">
    <property type="entry name" value="T7SS_ESAT-6-like"/>
</dbReference>
<dbReference type="InterPro" id="IPR036689">
    <property type="entry name" value="ESAT-6-like_sf"/>
</dbReference>
<dbReference type="RefSeq" id="WP_265418081.1">
    <property type="nucleotide sequence ID" value="NZ_CP093443.1"/>
</dbReference>
<dbReference type="EMBL" id="CP093443">
    <property type="protein sequence ID" value="UVI35453.1"/>
    <property type="molecule type" value="Genomic_DNA"/>
</dbReference>
<gene>
    <name evidence="2" type="ORF">L1F31_15215</name>
</gene>
<reference evidence="2" key="1">
    <citation type="submission" date="2022-03" db="EMBL/GenBank/DDBJ databases">
        <title>Brevibacterium spongiae sp. nov., isolated from marine sponge.</title>
        <authorList>
            <person name="Li Z."/>
            <person name="Zhang M."/>
        </authorList>
    </citation>
    <scope>NUCLEOTIDE SEQUENCE</scope>
    <source>
        <strain evidence="2">WHS-Z9</strain>
    </source>
</reference>
<protein>
    <recommendedName>
        <fullName evidence="1">ESAT-6-like protein</fullName>
    </recommendedName>
</protein>